<dbReference type="RefSeq" id="WP_344663298.1">
    <property type="nucleotide sequence ID" value="NZ_BAAAQM010000114.1"/>
</dbReference>
<dbReference type="EMBL" id="BAAAQM010000114">
    <property type="protein sequence ID" value="GAA2008950.1"/>
    <property type="molecule type" value="Genomic_DNA"/>
</dbReference>
<proteinExistence type="predicted"/>
<dbReference type="PANTHER" id="PTHR39335">
    <property type="entry name" value="BLL4220 PROTEIN"/>
    <property type="match status" value="1"/>
</dbReference>
<keyword evidence="2" id="KW-1185">Reference proteome</keyword>
<evidence type="ECO:0000313" key="2">
    <source>
        <dbReference type="Proteomes" id="UP001499854"/>
    </source>
</evidence>
<evidence type="ECO:0008006" key="3">
    <source>
        <dbReference type="Google" id="ProtNLM"/>
    </source>
</evidence>
<dbReference type="PROSITE" id="PS51257">
    <property type="entry name" value="PROKAR_LIPOPROTEIN"/>
    <property type="match status" value="1"/>
</dbReference>
<sequence>MKRLITVSAGVGAVAALVAGCGSSSGKASNPPPSSSSAPAASSALHAQSSKYGQILVDGSGRTLYLLTADTSSQSTCYSACAGVWHPDTTTGPPASSGVTASMVGTTARTDNTTQVTYNGHPLYTYTGDAKSGDVNGQGIATFGGIWYVVGIDGKAVTSAPSGSSSSGGGSNY</sequence>
<gene>
    <name evidence="1" type="ORF">GCM10009838_88850</name>
</gene>
<organism evidence="1 2">
    <name type="scientific">Catenulispora subtropica</name>
    <dbReference type="NCBI Taxonomy" id="450798"/>
    <lineage>
        <taxon>Bacteria</taxon>
        <taxon>Bacillati</taxon>
        <taxon>Actinomycetota</taxon>
        <taxon>Actinomycetes</taxon>
        <taxon>Catenulisporales</taxon>
        <taxon>Catenulisporaceae</taxon>
        <taxon>Catenulispora</taxon>
    </lineage>
</organism>
<dbReference type="Pfam" id="PF03640">
    <property type="entry name" value="Lipoprotein_15"/>
    <property type="match status" value="2"/>
</dbReference>
<name>A0ABN2TGT8_9ACTN</name>
<comment type="caution">
    <text evidence="1">The sequence shown here is derived from an EMBL/GenBank/DDBJ whole genome shotgun (WGS) entry which is preliminary data.</text>
</comment>
<dbReference type="PANTHER" id="PTHR39335:SF1">
    <property type="entry name" value="BLL4220 PROTEIN"/>
    <property type="match status" value="1"/>
</dbReference>
<evidence type="ECO:0000313" key="1">
    <source>
        <dbReference type="EMBL" id="GAA2008950.1"/>
    </source>
</evidence>
<accession>A0ABN2TGT8</accession>
<protein>
    <recommendedName>
        <fullName evidence="3">Lipoprotein</fullName>
    </recommendedName>
</protein>
<reference evidence="1 2" key="1">
    <citation type="journal article" date="2019" name="Int. J. Syst. Evol. Microbiol.">
        <title>The Global Catalogue of Microorganisms (GCM) 10K type strain sequencing project: providing services to taxonomists for standard genome sequencing and annotation.</title>
        <authorList>
            <consortium name="The Broad Institute Genomics Platform"/>
            <consortium name="The Broad Institute Genome Sequencing Center for Infectious Disease"/>
            <person name="Wu L."/>
            <person name="Ma J."/>
        </authorList>
    </citation>
    <scope>NUCLEOTIDE SEQUENCE [LARGE SCALE GENOMIC DNA]</scope>
    <source>
        <strain evidence="1 2">JCM 16013</strain>
    </source>
</reference>
<dbReference type="Proteomes" id="UP001499854">
    <property type="component" value="Unassembled WGS sequence"/>
</dbReference>
<dbReference type="InterPro" id="IPR005297">
    <property type="entry name" value="Lipoprotein_repeat"/>
</dbReference>